<evidence type="ECO:0000313" key="1">
    <source>
        <dbReference type="EMBL" id="UUP14477.1"/>
    </source>
</evidence>
<dbReference type="RefSeq" id="WP_232398304.1">
    <property type="nucleotide sequence ID" value="NZ_CP102173.1"/>
</dbReference>
<evidence type="ECO:0000313" key="2">
    <source>
        <dbReference type="Proteomes" id="UP001316184"/>
    </source>
</evidence>
<dbReference type="Proteomes" id="UP001316184">
    <property type="component" value="Chromosome"/>
</dbReference>
<gene>
    <name evidence="1" type="ORF">NQV15_03965</name>
</gene>
<reference evidence="1 2" key="1">
    <citation type="submission" date="2022-08" db="EMBL/GenBank/DDBJ databases">
        <title>novel species in genus Aeromicrobium.</title>
        <authorList>
            <person name="Ye L."/>
        </authorList>
    </citation>
    <scope>NUCLEOTIDE SEQUENCE [LARGE SCALE GENOMIC DNA]</scope>
    <source>
        <strain evidence="2">zg-Y1379</strain>
    </source>
</reference>
<organism evidence="1 2">
    <name type="scientific">Aeromicrobium wangtongii</name>
    <dbReference type="NCBI Taxonomy" id="2969247"/>
    <lineage>
        <taxon>Bacteria</taxon>
        <taxon>Bacillati</taxon>
        <taxon>Actinomycetota</taxon>
        <taxon>Actinomycetes</taxon>
        <taxon>Propionibacteriales</taxon>
        <taxon>Nocardioidaceae</taxon>
        <taxon>Aeromicrobium</taxon>
    </lineage>
</organism>
<proteinExistence type="predicted"/>
<sequence length="154" mass="17284">MVWPWWFAGKRRIATAELKRIRQPAVSDLVDPITTGTFLHTYLISSGQIDDAEYYAVGAVERLAADGRMRDSSDRVHVYSHFCDCLGVGYAKGFEPRDVHALNYLFGYAVLEVVDAPSVEGKEALGHWLRSQHLPQKLQSGMSMCLLFSPRPPT</sequence>
<keyword evidence="2" id="KW-1185">Reference proteome</keyword>
<name>A0ABY5MAL3_9ACTN</name>
<protein>
    <submittedName>
        <fullName evidence="1">Uncharacterized protein</fullName>
    </submittedName>
</protein>
<dbReference type="EMBL" id="CP102173">
    <property type="protein sequence ID" value="UUP14477.1"/>
    <property type="molecule type" value="Genomic_DNA"/>
</dbReference>
<accession>A0ABY5MAL3</accession>